<dbReference type="AlphaFoldDB" id="A0A6N8FHK8"/>
<keyword evidence="1" id="KW-1133">Transmembrane helix</keyword>
<organism evidence="2 3">
    <name type="scientific">Ornithinibacillus caprae</name>
    <dbReference type="NCBI Taxonomy" id="2678566"/>
    <lineage>
        <taxon>Bacteria</taxon>
        <taxon>Bacillati</taxon>
        <taxon>Bacillota</taxon>
        <taxon>Bacilli</taxon>
        <taxon>Bacillales</taxon>
        <taxon>Bacillaceae</taxon>
        <taxon>Ornithinibacillus</taxon>
    </lineage>
</organism>
<dbReference type="Proteomes" id="UP000469125">
    <property type="component" value="Unassembled WGS sequence"/>
</dbReference>
<protein>
    <submittedName>
        <fullName evidence="2">Uncharacterized protein</fullName>
    </submittedName>
</protein>
<keyword evidence="3" id="KW-1185">Reference proteome</keyword>
<sequence>MSTKPFKNNRLRVMYFWFLTLIIILISVLYIAEKFKYANEKEKLDKVNMHLYDIEVEDPLKEILLFLGTRPIETVDWEEQQFREELSSIFNNIEDGITNINNSEVEAIPEKIHELLQTLQKEITSIQDNTHIEKPLEQQTKEKIMDFSTSISSCKVDELNRNWEQAESEVECLNEQLLFNNETS</sequence>
<evidence type="ECO:0000313" key="2">
    <source>
        <dbReference type="EMBL" id="MUK88176.1"/>
    </source>
</evidence>
<accession>A0A6N8FHK8</accession>
<dbReference type="EMBL" id="WOCA01000004">
    <property type="protein sequence ID" value="MUK88176.1"/>
    <property type="molecule type" value="Genomic_DNA"/>
</dbReference>
<dbReference type="RefSeq" id="WP_155668160.1">
    <property type="nucleotide sequence ID" value="NZ_WOCA01000004.1"/>
</dbReference>
<name>A0A6N8FHK8_9BACI</name>
<reference evidence="2 3" key="1">
    <citation type="submission" date="2019-11" db="EMBL/GenBank/DDBJ databases">
        <authorList>
            <person name="Li X."/>
        </authorList>
    </citation>
    <scope>NUCLEOTIDE SEQUENCE [LARGE SCALE GENOMIC DNA]</scope>
    <source>
        <strain evidence="2 3">L9</strain>
    </source>
</reference>
<comment type="caution">
    <text evidence="2">The sequence shown here is derived from an EMBL/GenBank/DDBJ whole genome shotgun (WGS) entry which is preliminary data.</text>
</comment>
<evidence type="ECO:0000256" key="1">
    <source>
        <dbReference type="SAM" id="Phobius"/>
    </source>
</evidence>
<keyword evidence="1" id="KW-0812">Transmembrane</keyword>
<evidence type="ECO:0000313" key="3">
    <source>
        <dbReference type="Proteomes" id="UP000469125"/>
    </source>
</evidence>
<gene>
    <name evidence="2" type="ORF">GMD78_07180</name>
</gene>
<proteinExistence type="predicted"/>
<keyword evidence="1" id="KW-0472">Membrane</keyword>
<feature type="transmembrane region" description="Helical" evidence="1">
    <location>
        <begin position="14"/>
        <end position="32"/>
    </location>
</feature>